<evidence type="ECO:0000256" key="1">
    <source>
        <dbReference type="ARBA" id="ARBA00004571"/>
    </source>
</evidence>
<dbReference type="InterPro" id="IPR012910">
    <property type="entry name" value="Plug_dom"/>
</dbReference>
<keyword evidence="2" id="KW-0813">Transport</keyword>
<keyword evidence="13" id="KW-0675">Receptor</keyword>
<proteinExistence type="inferred from homology"/>
<gene>
    <name evidence="13" type="ORF">SCD92_18320</name>
</gene>
<dbReference type="EMBL" id="JAXAFO010000050">
    <property type="protein sequence ID" value="MDX6851338.1"/>
    <property type="molecule type" value="Genomic_DNA"/>
</dbReference>
<evidence type="ECO:0000256" key="7">
    <source>
        <dbReference type="ARBA" id="ARBA00023237"/>
    </source>
</evidence>
<evidence type="ECO:0000313" key="13">
    <source>
        <dbReference type="EMBL" id="MDX6851338.1"/>
    </source>
</evidence>
<dbReference type="Gene3D" id="2.60.40.1120">
    <property type="entry name" value="Carboxypeptidase-like, regulatory domain"/>
    <property type="match status" value="1"/>
</dbReference>
<evidence type="ECO:0000256" key="8">
    <source>
        <dbReference type="RuleBase" id="RU003357"/>
    </source>
</evidence>
<dbReference type="Gene3D" id="2.170.130.10">
    <property type="entry name" value="TonB-dependent receptor, plug domain"/>
    <property type="match status" value="1"/>
</dbReference>
<dbReference type="Pfam" id="PF13620">
    <property type="entry name" value="CarboxypepD_reg"/>
    <property type="match status" value="1"/>
</dbReference>
<dbReference type="PANTHER" id="PTHR30069">
    <property type="entry name" value="TONB-DEPENDENT OUTER MEMBRANE RECEPTOR"/>
    <property type="match status" value="1"/>
</dbReference>
<evidence type="ECO:0000256" key="4">
    <source>
        <dbReference type="ARBA" id="ARBA00022692"/>
    </source>
</evidence>
<dbReference type="RefSeq" id="WP_302723080.1">
    <property type="nucleotide sequence ID" value="NZ_JAULRU010000577.1"/>
</dbReference>
<feature type="chain" id="PRO_5045216396" evidence="10">
    <location>
        <begin position="21"/>
        <end position="781"/>
    </location>
</feature>
<feature type="domain" description="TonB-dependent receptor-like beta-barrel" evidence="11">
    <location>
        <begin position="296"/>
        <end position="750"/>
    </location>
</feature>
<sequence>MLKRSLLTLGCLVLPAWASADTIQGVVLDDIGQPVGDATVQVVGTRTRTLTDADGNFTLDDLSSDDVELHVRAPRYMHKNVHVHGGSNSLTITLDETVMEVVDVTGLPWHVSQLESATPVTVLSGDALRDQQAATLGDTLAKQVGVHSSYYGPVAGTPVIRGLSGPRVLVAQNGLDVGDVSRSGPDHAVTGEATTARQVEILRGPATLFYGNGAIGGVVNVVDDRVPQDAETFGQLQLEYNGANSEPVVQGSANVGAGDFAFHVDGFWRDADDLEVPEYAELNPDDDATYGVLENSAYDSQGATFGGSYLSDNGFTGISIGRLERNYGIPGHSHDGISVQAELEQDRVQLVSEYSFDDSPLSEARFRYGYTDYQHQEVEGDAIGTIFATELHEARLDLFHQPLAEWRGAVSLHGKREESWARGEEAFTPPATTESIAAAVMEERHFGDWLVQLGGRLELIQIDATDVLLDSEGERGVYRTEHEFTPYSLSAGTVWDFAEGYNLGLSVSHSQRSPSAAEALSFGPHIGAGTFEVGALFDIASNEHGDWVVNFSEQPLELETANNIDISLRKFSGDIGFVIGAFYNQIDDFYYERATGLFAESGHDHDHEEDEHDHEEDEHDHEEVGHDEHEDEALPVYQYTSADTELYGLEGEVHWQVSDPLTLRFTADYIRATLKDGGNLPRIPPLRMGMRAEYEQGPWLLSASATHYFEADNTAELETSTDAYTWVDAEVSYTLPVLDGAKLFLRGDNLLNETARVHSSFIKDIAPRAARSASAGIRVSF</sequence>
<protein>
    <submittedName>
        <fullName evidence="13">TonB-dependent receptor</fullName>
    </submittedName>
</protein>
<dbReference type="PANTHER" id="PTHR30069:SF40">
    <property type="entry name" value="TONB-DEPENDENT RECEPTOR NMB0964-RELATED"/>
    <property type="match status" value="1"/>
</dbReference>
<comment type="caution">
    <text evidence="13">The sequence shown here is derived from an EMBL/GenBank/DDBJ whole genome shotgun (WGS) entry which is preliminary data.</text>
</comment>
<dbReference type="InterPro" id="IPR036942">
    <property type="entry name" value="Beta-barrel_TonB_sf"/>
</dbReference>
<comment type="similarity">
    <text evidence="8">Belongs to the TonB-dependent receptor family.</text>
</comment>
<evidence type="ECO:0000256" key="9">
    <source>
        <dbReference type="SAM" id="MobiDB-lite"/>
    </source>
</evidence>
<keyword evidence="14" id="KW-1185">Reference proteome</keyword>
<evidence type="ECO:0000256" key="10">
    <source>
        <dbReference type="SAM" id="SignalP"/>
    </source>
</evidence>
<dbReference type="InterPro" id="IPR000531">
    <property type="entry name" value="Beta-barrel_TonB"/>
</dbReference>
<evidence type="ECO:0000256" key="2">
    <source>
        <dbReference type="ARBA" id="ARBA00022448"/>
    </source>
</evidence>
<dbReference type="SUPFAM" id="SSF49464">
    <property type="entry name" value="Carboxypeptidase regulatory domain-like"/>
    <property type="match status" value="1"/>
</dbReference>
<dbReference type="Proteomes" id="UP001273505">
    <property type="component" value="Unassembled WGS sequence"/>
</dbReference>
<keyword evidence="10" id="KW-0732">Signal</keyword>
<evidence type="ECO:0000256" key="3">
    <source>
        <dbReference type="ARBA" id="ARBA00022452"/>
    </source>
</evidence>
<evidence type="ECO:0000259" key="12">
    <source>
        <dbReference type="Pfam" id="PF07715"/>
    </source>
</evidence>
<name>A0ABU4S2G9_9GAMM</name>
<feature type="compositionally biased region" description="Acidic residues" evidence="9">
    <location>
        <begin position="607"/>
        <end position="620"/>
    </location>
</feature>
<evidence type="ECO:0000259" key="11">
    <source>
        <dbReference type="Pfam" id="PF00593"/>
    </source>
</evidence>
<evidence type="ECO:0000313" key="14">
    <source>
        <dbReference type="Proteomes" id="UP001273505"/>
    </source>
</evidence>
<accession>A0ABU4S2G9</accession>
<keyword evidence="6 8" id="KW-0472">Membrane</keyword>
<keyword evidence="5 8" id="KW-0798">TonB box</keyword>
<dbReference type="InterPro" id="IPR039426">
    <property type="entry name" value="TonB-dep_rcpt-like"/>
</dbReference>
<feature type="domain" description="TonB-dependent receptor plug" evidence="12">
    <location>
        <begin position="114"/>
        <end position="218"/>
    </location>
</feature>
<dbReference type="SUPFAM" id="SSF56935">
    <property type="entry name" value="Porins"/>
    <property type="match status" value="1"/>
</dbReference>
<keyword evidence="3" id="KW-1134">Transmembrane beta strand</keyword>
<organism evidence="13 14">
    <name type="scientific">Gilvimarinus gilvus</name>
    <dbReference type="NCBI Taxonomy" id="3058038"/>
    <lineage>
        <taxon>Bacteria</taxon>
        <taxon>Pseudomonadati</taxon>
        <taxon>Pseudomonadota</taxon>
        <taxon>Gammaproteobacteria</taxon>
        <taxon>Cellvibrionales</taxon>
        <taxon>Cellvibrionaceae</taxon>
        <taxon>Gilvimarinus</taxon>
    </lineage>
</organism>
<evidence type="ECO:0000256" key="6">
    <source>
        <dbReference type="ARBA" id="ARBA00023136"/>
    </source>
</evidence>
<dbReference type="Gene3D" id="2.40.170.20">
    <property type="entry name" value="TonB-dependent receptor, beta-barrel domain"/>
    <property type="match status" value="1"/>
</dbReference>
<keyword evidence="7" id="KW-0998">Cell outer membrane</keyword>
<comment type="subcellular location">
    <subcellularLocation>
        <location evidence="1">Cell outer membrane</location>
        <topology evidence="1">Multi-pass membrane protein</topology>
    </subcellularLocation>
</comment>
<reference evidence="13 14" key="1">
    <citation type="submission" date="2023-11" db="EMBL/GenBank/DDBJ databases">
        <title>Gilvimarinus fulvus sp. nov., isolated from the surface of Kelp.</title>
        <authorList>
            <person name="Sun Y.Y."/>
            <person name="Gong Y."/>
            <person name="Du Z.J."/>
        </authorList>
    </citation>
    <scope>NUCLEOTIDE SEQUENCE [LARGE SCALE GENOMIC DNA]</scope>
    <source>
        <strain evidence="13 14">SDUM040013</strain>
    </source>
</reference>
<dbReference type="InterPro" id="IPR037066">
    <property type="entry name" value="Plug_dom_sf"/>
</dbReference>
<feature type="region of interest" description="Disordered" evidence="9">
    <location>
        <begin position="602"/>
        <end position="630"/>
    </location>
</feature>
<evidence type="ECO:0000256" key="5">
    <source>
        <dbReference type="ARBA" id="ARBA00023077"/>
    </source>
</evidence>
<feature type="signal peptide" evidence="10">
    <location>
        <begin position="1"/>
        <end position="20"/>
    </location>
</feature>
<dbReference type="InterPro" id="IPR008969">
    <property type="entry name" value="CarboxyPept-like_regulatory"/>
</dbReference>
<keyword evidence="4" id="KW-0812">Transmembrane</keyword>
<dbReference type="Pfam" id="PF00593">
    <property type="entry name" value="TonB_dep_Rec_b-barrel"/>
    <property type="match status" value="1"/>
</dbReference>
<dbReference type="Pfam" id="PF07715">
    <property type="entry name" value="Plug"/>
    <property type="match status" value="1"/>
</dbReference>